<accession>A0A8G2BXG3</accession>
<name>A0A8G2BXG3_9BACT</name>
<gene>
    <name evidence="2" type="ORF">SAMN05444001_11326</name>
</gene>
<keyword evidence="3" id="KW-1185">Reference proteome</keyword>
<sequence>MKQIKKILIALLAVITFTACETYGDYETEYSVIYPLCGEWVVNVYDASGQAIKEKVTCNTYNTSDNATDKMWIKMGAAANNYGILSKVNCNVAAKDFGGENIQNLVDSQDGATSASTVSVTNGKVTLNGYDTPTGHKADAIEFTMTNSKYPGETLTIKGFRKTGWAGEDY</sequence>
<feature type="signal peptide" evidence="1">
    <location>
        <begin position="1"/>
        <end position="21"/>
    </location>
</feature>
<reference evidence="2 3" key="1">
    <citation type="submission" date="2016-10" db="EMBL/GenBank/DDBJ databases">
        <authorList>
            <person name="Varghese N."/>
            <person name="Submissions S."/>
        </authorList>
    </citation>
    <scope>NUCLEOTIDE SEQUENCE [LARGE SCALE GENOMIC DNA]</scope>
    <source>
        <strain evidence="2 3">DSM 29073</strain>
    </source>
</reference>
<protein>
    <submittedName>
        <fullName evidence="2">Lipid-binding putative hydrolase</fullName>
    </submittedName>
</protein>
<dbReference type="RefSeq" id="WP_103983784.1">
    <property type="nucleotide sequence ID" value="NZ_FNVS01000013.1"/>
</dbReference>
<dbReference type="AlphaFoldDB" id="A0A8G2BXG3"/>
<dbReference type="PROSITE" id="PS51257">
    <property type="entry name" value="PROKAR_LIPOPROTEIN"/>
    <property type="match status" value="1"/>
</dbReference>
<dbReference type="Proteomes" id="UP000236725">
    <property type="component" value="Unassembled WGS sequence"/>
</dbReference>
<evidence type="ECO:0000313" key="3">
    <source>
        <dbReference type="Proteomes" id="UP000236725"/>
    </source>
</evidence>
<organism evidence="2 3">
    <name type="scientific">Parabacteroides chinchillae</name>
    <dbReference type="NCBI Taxonomy" id="871327"/>
    <lineage>
        <taxon>Bacteria</taxon>
        <taxon>Pseudomonadati</taxon>
        <taxon>Bacteroidota</taxon>
        <taxon>Bacteroidia</taxon>
        <taxon>Bacteroidales</taxon>
        <taxon>Tannerellaceae</taxon>
        <taxon>Parabacteroides</taxon>
    </lineage>
</organism>
<evidence type="ECO:0000256" key="1">
    <source>
        <dbReference type="SAM" id="SignalP"/>
    </source>
</evidence>
<dbReference type="Pfam" id="PF12888">
    <property type="entry name" value="Lipid_bd"/>
    <property type="match status" value="1"/>
</dbReference>
<dbReference type="InterPro" id="IPR038668">
    <property type="entry name" value="Lipid-bd_sf"/>
</dbReference>
<proteinExistence type="predicted"/>
<keyword evidence="2" id="KW-0378">Hydrolase</keyword>
<keyword evidence="1" id="KW-0732">Signal</keyword>
<dbReference type="GO" id="GO:0016787">
    <property type="term" value="F:hydrolase activity"/>
    <property type="evidence" value="ECO:0007669"/>
    <property type="project" value="UniProtKB-KW"/>
</dbReference>
<dbReference type="EMBL" id="FNVS01000013">
    <property type="protein sequence ID" value="SEG04390.1"/>
    <property type="molecule type" value="Genomic_DNA"/>
</dbReference>
<dbReference type="InterPro" id="IPR024404">
    <property type="entry name" value="Lipid-bd_put"/>
</dbReference>
<comment type="caution">
    <text evidence="2">The sequence shown here is derived from an EMBL/GenBank/DDBJ whole genome shotgun (WGS) entry which is preliminary data.</text>
</comment>
<feature type="chain" id="PRO_5034133672" evidence="1">
    <location>
        <begin position="22"/>
        <end position="170"/>
    </location>
</feature>
<dbReference type="Gene3D" id="2.40.128.220">
    <property type="match status" value="1"/>
</dbReference>
<evidence type="ECO:0000313" key="2">
    <source>
        <dbReference type="EMBL" id="SEG04390.1"/>
    </source>
</evidence>